<dbReference type="Gramene" id="EFJ08261">
    <property type="protein sequence ID" value="EFJ08261"/>
    <property type="gene ID" value="SELMODRAFT_429073"/>
</dbReference>
<dbReference type="KEGG" id="smo:SELMODRAFT_429073"/>
<proteinExistence type="predicted"/>
<evidence type="ECO:0000313" key="3">
    <source>
        <dbReference type="Proteomes" id="UP000001514"/>
    </source>
</evidence>
<reference evidence="2 3" key="1">
    <citation type="journal article" date="2011" name="Science">
        <title>The Selaginella genome identifies genetic changes associated with the evolution of vascular plants.</title>
        <authorList>
            <person name="Banks J.A."/>
            <person name="Nishiyama T."/>
            <person name="Hasebe M."/>
            <person name="Bowman J.L."/>
            <person name="Gribskov M."/>
            <person name="dePamphilis C."/>
            <person name="Albert V.A."/>
            <person name="Aono N."/>
            <person name="Aoyama T."/>
            <person name="Ambrose B.A."/>
            <person name="Ashton N.W."/>
            <person name="Axtell M.J."/>
            <person name="Barker E."/>
            <person name="Barker M.S."/>
            <person name="Bennetzen J.L."/>
            <person name="Bonawitz N.D."/>
            <person name="Chapple C."/>
            <person name="Cheng C."/>
            <person name="Correa L.G."/>
            <person name="Dacre M."/>
            <person name="DeBarry J."/>
            <person name="Dreyer I."/>
            <person name="Elias M."/>
            <person name="Engstrom E.M."/>
            <person name="Estelle M."/>
            <person name="Feng L."/>
            <person name="Finet C."/>
            <person name="Floyd S.K."/>
            <person name="Frommer W.B."/>
            <person name="Fujita T."/>
            <person name="Gramzow L."/>
            <person name="Gutensohn M."/>
            <person name="Harholt J."/>
            <person name="Hattori M."/>
            <person name="Heyl A."/>
            <person name="Hirai T."/>
            <person name="Hiwatashi Y."/>
            <person name="Ishikawa M."/>
            <person name="Iwata M."/>
            <person name="Karol K.G."/>
            <person name="Koehler B."/>
            <person name="Kolukisaoglu U."/>
            <person name="Kubo M."/>
            <person name="Kurata T."/>
            <person name="Lalonde S."/>
            <person name="Li K."/>
            <person name="Li Y."/>
            <person name="Litt A."/>
            <person name="Lyons E."/>
            <person name="Manning G."/>
            <person name="Maruyama T."/>
            <person name="Michael T.P."/>
            <person name="Mikami K."/>
            <person name="Miyazaki S."/>
            <person name="Morinaga S."/>
            <person name="Murata T."/>
            <person name="Mueller-Roeber B."/>
            <person name="Nelson D.R."/>
            <person name="Obara M."/>
            <person name="Oguri Y."/>
            <person name="Olmstead R.G."/>
            <person name="Onodera N."/>
            <person name="Petersen B.L."/>
            <person name="Pils B."/>
            <person name="Prigge M."/>
            <person name="Rensing S.A."/>
            <person name="Riano-Pachon D.M."/>
            <person name="Roberts A.W."/>
            <person name="Sato Y."/>
            <person name="Scheller H.V."/>
            <person name="Schulz B."/>
            <person name="Schulz C."/>
            <person name="Shakirov E.V."/>
            <person name="Shibagaki N."/>
            <person name="Shinohara N."/>
            <person name="Shippen D.E."/>
            <person name="Soerensen I."/>
            <person name="Sotooka R."/>
            <person name="Sugimoto N."/>
            <person name="Sugita M."/>
            <person name="Sumikawa N."/>
            <person name="Tanurdzic M."/>
            <person name="Theissen G."/>
            <person name="Ulvskov P."/>
            <person name="Wakazuki S."/>
            <person name="Weng J.K."/>
            <person name="Willats W.W."/>
            <person name="Wipf D."/>
            <person name="Wolf P.G."/>
            <person name="Yang L."/>
            <person name="Zimmer A.D."/>
            <person name="Zhu Q."/>
            <person name="Mitros T."/>
            <person name="Hellsten U."/>
            <person name="Loque D."/>
            <person name="Otillar R."/>
            <person name="Salamov A."/>
            <person name="Schmutz J."/>
            <person name="Shapiro H."/>
            <person name="Lindquist E."/>
            <person name="Lucas S."/>
            <person name="Rokhsar D."/>
            <person name="Grigoriev I.V."/>
        </authorList>
    </citation>
    <scope>NUCLEOTIDE SEQUENCE [LARGE SCALE GENOMIC DNA]</scope>
</reference>
<gene>
    <name evidence="2" type="ORF">SELMODRAFT_429073</name>
</gene>
<dbReference type="InParanoid" id="D8T4Z4"/>
<dbReference type="HOGENOM" id="CLU_1002567_0_0_1"/>
<dbReference type="EMBL" id="GL377675">
    <property type="protein sequence ID" value="EFJ08261.1"/>
    <property type="molecule type" value="Genomic_DNA"/>
</dbReference>
<dbReference type="Proteomes" id="UP000001514">
    <property type="component" value="Unassembled WGS sequence"/>
</dbReference>
<keyword evidence="3" id="KW-1185">Reference proteome</keyword>
<sequence>MERLVARCKSMISAAEKKLFGRSKSKKKKELQEQLDDIQKILERMEALMKASCSFSSVTTAANPPPPANPPRVKPPHGALKLLQFVGTCSDKGVALFIGTPPTTMALSPQPTCIVVGYKESMVWKEGGEVTVTINGQTVKGEVVSLFRRQPWVAAVELFEPLELPPKVPLMVGLPRNEEVVFVRRAGEVEIPAIVKEHYLPDEVAGIVPGVQMGDVIVEWDSDSRSMRLSGIVVKTEEDGAVVGLPVDDATLYFIEADKKSWYRTKYPGRLLAVPKYG</sequence>
<dbReference type="AlphaFoldDB" id="D8T4Z4"/>
<keyword evidence="1" id="KW-0175">Coiled coil</keyword>
<accession>D8T4Z4</accession>
<feature type="coiled-coil region" evidence="1">
    <location>
        <begin position="24"/>
        <end position="51"/>
    </location>
</feature>
<evidence type="ECO:0000256" key="1">
    <source>
        <dbReference type="SAM" id="Coils"/>
    </source>
</evidence>
<organism evidence="3">
    <name type="scientific">Selaginella moellendorffii</name>
    <name type="common">Spikemoss</name>
    <dbReference type="NCBI Taxonomy" id="88036"/>
    <lineage>
        <taxon>Eukaryota</taxon>
        <taxon>Viridiplantae</taxon>
        <taxon>Streptophyta</taxon>
        <taxon>Embryophyta</taxon>
        <taxon>Tracheophyta</taxon>
        <taxon>Lycopodiopsida</taxon>
        <taxon>Selaginellales</taxon>
        <taxon>Selaginellaceae</taxon>
        <taxon>Selaginella</taxon>
    </lineage>
</organism>
<protein>
    <submittedName>
        <fullName evidence="2">Uncharacterized protein</fullName>
    </submittedName>
</protein>
<name>D8T4Z4_SELML</name>
<evidence type="ECO:0000313" key="2">
    <source>
        <dbReference type="EMBL" id="EFJ08261.1"/>
    </source>
</evidence>